<dbReference type="Proteomes" id="UP001419268">
    <property type="component" value="Unassembled WGS sequence"/>
</dbReference>
<dbReference type="EMBL" id="JBBNAG010000012">
    <property type="protein sequence ID" value="KAK9088867.1"/>
    <property type="molecule type" value="Genomic_DNA"/>
</dbReference>
<sequence length="99" mass="11427">MQHGFMGHLYRHLQGYIFQAALKLICEKVECVEDGETDQFLCGCDICYIHGLPCAYEFNVYLLASSPIPLEDKHTPWQKSSLMPKQFGGRAYYNFNDEI</sequence>
<evidence type="ECO:0000313" key="1">
    <source>
        <dbReference type="EMBL" id="KAK9088867.1"/>
    </source>
</evidence>
<proteinExistence type="predicted"/>
<comment type="caution">
    <text evidence="1">The sequence shown here is derived from an EMBL/GenBank/DDBJ whole genome shotgun (WGS) entry which is preliminary data.</text>
</comment>
<gene>
    <name evidence="1" type="ORF">Scep_027949</name>
</gene>
<dbReference type="AlphaFoldDB" id="A0AAP0EC80"/>
<protein>
    <submittedName>
        <fullName evidence="1">Uncharacterized protein</fullName>
    </submittedName>
</protein>
<name>A0AAP0EC80_9MAGN</name>
<reference evidence="1 2" key="1">
    <citation type="submission" date="2024-01" db="EMBL/GenBank/DDBJ databases">
        <title>Genome assemblies of Stephania.</title>
        <authorList>
            <person name="Yang L."/>
        </authorList>
    </citation>
    <scope>NUCLEOTIDE SEQUENCE [LARGE SCALE GENOMIC DNA]</scope>
    <source>
        <strain evidence="1">JXDWG</strain>
        <tissue evidence="1">Leaf</tissue>
    </source>
</reference>
<evidence type="ECO:0000313" key="2">
    <source>
        <dbReference type="Proteomes" id="UP001419268"/>
    </source>
</evidence>
<organism evidence="1 2">
    <name type="scientific">Stephania cephalantha</name>
    <dbReference type="NCBI Taxonomy" id="152367"/>
    <lineage>
        <taxon>Eukaryota</taxon>
        <taxon>Viridiplantae</taxon>
        <taxon>Streptophyta</taxon>
        <taxon>Embryophyta</taxon>
        <taxon>Tracheophyta</taxon>
        <taxon>Spermatophyta</taxon>
        <taxon>Magnoliopsida</taxon>
        <taxon>Ranunculales</taxon>
        <taxon>Menispermaceae</taxon>
        <taxon>Menispermoideae</taxon>
        <taxon>Cissampelideae</taxon>
        <taxon>Stephania</taxon>
    </lineage>
</organism>
<accession>A0AAP0EC80</accession>
<keyword evidence="2" id="KW-1185">Reference proteome</keyword>